<dbReference type="PANTHER" id="PTHR24256">
    <property type="entry name" value="TRYPTASE-RELATED"/>
    <property type="match status" value="1"/>
</dbReference>
<keyword evidence="4" id="KW-0732">Signal</keyword>
<evidence type="ECO:0000313" key="7">
    <source>
        <dbReference type="RefSeq" id="XP_036669151.2"/>
    </source>
</evidence>
<comment type="similarity">
    <text evidence="2">Belongs to the peptidase S1 family. CLIP subfamily.</text>
</comment>
<dbReference type="Gene3D" id="2.40.10.10">
    <property type="entry name" value="Trypsin-like serine proteases"/>
    <property type="match status" value="2"/>
</dbReference>
<feature type="signal peptide" evidence="4">
    <location>
        <begin position="1"/>
        <end position="20"/>
    </location>
</feature>
<dbReference type="GO" id="GO:0006508">
    <property type="term" value="P:proteolysis"/>
    <property type="evidence" value="ECO:0007669"/>
    <property type="project" value="UniProtKB-KW"/>
</dbReference>
<protein>
    <submittedName>
        <fullName evidence="7">Uncharacterized protein isoform X1</fullName>
    </submittedName>
</protein>
<name>A0AB40A0Q0_DROSZ</name>
<evidence type="ECO:0000256" key="2">
    <source>
        <dbReference type="ARBA" id="ARBA00024195"/>
    </source>
</evidence>
<evidence type="ECO:0000256" key="1">
    <source>
        <dbReference type="ARBA" id="ARBA00023157"/>
    </source>
</evidence>
<feature type="chain" id="PRO_5047359932" evidence="4">
    <location>
        <begin position="21"/>
        <end position="474"/>
    </location>
</feature>
<dbReference type="InterPro" id="IPR033116">
    <property type="entry name" value="TRYPSIN_SER"/>
</dbReference>
<dbReference type="InterPro" id="IPR043504">
    <property type="entry name" value="Peptidase_S1_PA_chymotrypsin"/>
</dbReference>
<feature type="domain" description="Peptidase S1" evidence="5">
    <location>
        <begin position="37"/>
        <end position="254"/>
    </location>
</feature>
<dbReference type="PROSITE" id="PS00134">
    <property type="entry name" value="TRYPSIN_HIS"/>
    <property type="match status" value="1"/>
</dbReference>
<dbReference type="CDD" id="cd00190">
    <property type="entry name" value="Tryp_SPc"/>
    <property type="match status" value="1"/>
</dbReference>
<dbReference type="PROSITE" id="PS00135">
    <property type="entry name" value="TRYPSIN_SER"/>
    <property type="match status" value="1"/>
</dbReference>
<keyword evidence="3" id="KW-0378">Hydrolase</keyword>
<sequence length="474" mass="53449">MYGYVSLFLIAVLLFQDGFSQLLDDACGGPRQLVYRIRGGRFVDTAPFMAAIYYGTDFLCGGTLIHNRYILSAAHCFTDYKNVTVYLGMIDRSCSKPNCPHVQYRNVEIISHPGFQPPVVDDDIALLKLDRDVIFNDNIYPICIILDEEVTSDPINTFSAYGWGITENETFSRVLKTVTLNRLECPMSNICAGDNSKDTSRGDSGGPLAASTPYRGRARFVQYGVVSHGDPDKSDWGVYTDVNRFKLWIANTVLEPEQRLLTENCKSDWGGNVLVRLWEMSLFEHNFAGALITNQFVLTVASAFPEKFNGMKVESKYSYMYEVDWFYLHPEFTAYPSIKNNIAVIKLRRKLPKSDLETPICMGLNLSPPRTWNAYLYGNDANVLGVQSVDLKVIDDCSAKTKLPVERDQFCIEKPDQLMYAPYETPGSVIGTKQIFKGTEKYLIAALISHTQGNVIVLTNIQDHQKWIANVLKN</sequence>
<keyword evidence="3" id="KW-0645">Protease</keyword>
<organism evidence="6 7">
    <name type="scientific">Drosophila suzukii</name>
    <name type="common">Spotted-wing drosophila fruit fly</name>
    <dbReference type="NCBI Taxonomy" id="28584"/>
    <lineage>
        <taxon>Eukaryota</taxon>
        <taxon>Metazoa</taxon>
        <taxon>Ecdysozoa</taxon>
        <taxon>Arthropoda</taxon>
        <taxon>Hexapoda</taxon>
        <taxon>Insecta</taxon>
        <taxon>Pterygota</taxon>
        <taxon>Neoptera</taxon>
        <taxon>Endopterygota</taxon>
        <taxon>Diptera</taxon>
        <taxon>Brachycera</taxon>
        <taxon>Muscomorpha</taxon>
        <taxon>Ephydroidea</taxon>
        <taxon>Drosophilidae</taxon>
        <taxon>Drosophila</taxon>
        <taxon>Sophophora</taxon>
    </lineage>
</organism>
<dbReference type="RefSeq" id="XP_036669151.2">
    <property type="nucleotide sequence ID" value="XM_036813256.3"/>
</dbReference>
<gene>
    <name evidence="7" type="primary">LOC118876929</name>
</gene>
<accession>A0AB40A0Q0</accession>
<reference evidence="7" key="1">
    <citation type="submission" date="2025-08" db="UniProtKB">
        <authorList>
            <consortium name="RefSeq"/>
        </authorList>
    </citation>
    <scope>IDENTIFICATION</scope>
</reference>
<dbReference type="InterPro" id="IPR001314">
    <property type="entry name" value="Peptidase_S1A"/>
</dbReference>
<dbReference type="SMART" id="SM00020">
    <property type="entry name" value="Tryp_SPc"/>
    <property type="match status" value="1"/>
</dbReference>
<dbReference type="InterPro" id="IPR001254">
    <property type="entry name" value="Trypsin_dom"/>
</dbReference>
<dbReference type="Proteomes" id="UP001652628">
    <property type="component" value="Chromosome 2R"/>
</dbReference>
<evidence type="ECO:0000313" key="6">
    <source>
        <dbReference type="Proteomes" id="UP001652628"/>
    </source>
</evidence>
<keyword evidence="6" id="KW-1185">Reference proteome</keyword>
<dbReference type="Pfam" id="PF00089">
    <property type="entry name" value="Trypsin"/>
    <property type="match status" value="2"/>
</dbReference>
<dbReference type="PROSITE" id="PS50240">
    <property type="entry name" value="TRYPSIN_DOM"/>
    <property type="match status" value="1"/>
</dbReference>
<dbReference type="GO" id="GO:0046872">
    <property type="term" value="F:metal ion binding"/>
    <property type="evidence" value="ECO:0007669"/>
    <property type="project" value="UniProtKB-KW"/>
</dbReference>
<evidence type="ECO:0000259" key="5">
    <source>
        <dbReference type="PROSITE" id="PS50240"/>
    </source>
</evidence>
<evidence type="ECO:0000256" key="4">
    <source>
        <dbReference type="SAM" id="SignalP"/>
    </source>
</evidence>
<dbReference type="AlphaFoldDB" id="A0AB40A0Q0"/>
<dbReference type="SUPFAM" id="SSF50494">
    <property type="entry name" value="Trypsin-like serine proteases"/>
    <property type="match status" value="2"/>
</dbReference>
<evidence type="ECO:0000256" key="3">
    <source>
        <dbReference type="RuleBase" id="RU363034"/>
    </source>
</evidence>
<dbReference type="GeneID" id="118876929"/>
<dbReference type="InterPro" id="IPR018114">
    <property type="entry name" value="TRYPSIN_HIS"/>
</dbReference>
<dbReference type="InterPro" id="IPR009003">
    <property type="entry name" value="Peptidase_S1_PA"/>
</dbReference>
<dbReference type="PRINTS" id="PR00722">
    <property type="entry name" value="CHYMOTRYPSIN"/>
</dbReference>
<keyword evidence="3" id="KW-0720">Serine protease</keyword>
<dbReference type="InterPro" id="IPR051487">
    <property type="entry name" value="Ser/Thr_Proteases_Immune/Dev"/>
</dbReference>
<dbReference type="GO" id="GO:0004252">
    <property type="term" value="F:serine-type endopeptidase activity"/>
    <property type="evidence" value="ECO:0007669"/>
    <property type="project" value="InterPro"/>
</dbReference>
<keyword evidence="1" id="KW-1015">Disulfide bond</keyword>
<proteinExistence type="inferred from homology"/>